<keyword evidence="1" id="KW-0862">Zinc</keyword>
<protein>
    <recommendedName>
        <fullName evidence="3">CCHC-type domain-containing protein</fullName>
    </recommendedName>
</protein>
<organism evidence="4 5">
    <name type="scientific">Cordylochernes scorpioides</name>
    <dbReference type="NCBI Taxonomy" id="51811"/>
    <lineage>
        <taxon>Eukaryota</taxon>
        <taxon>Metazoa</taxon>
        <taxon>Ecdysozoa</taxon>
        <taxon>Arthropoda</taxon>
        <taxon>Chelicerata</taxon>
        <taxon>Arachnida</taxon>
        <taxon>Pseudoscorpiones</taxon>
        <taxon>Cheliferoidea</taxon>
        <taxon>Chernetidae</taxon>
        <taxon>Cordylochernes</taxon>
    </lineage>
</organism>
<feature type="compositionally biased region" description="Basic and acidic residues" evidence="2">
    <location>
        <begin position="331"/>
        <end position="344"/>
    </location>
</feature>
<proteinExistence type="predicted"/>
<feature type="compositionally biased region" description="Polar residues" evidence="2">
    <location>
        <begin position="264"/>
        <end position="281"/>
    </location>
</feature>
<dbReference type="SUPFAM" id="SSF57756">
    <property type="entry name" value="Retrovirus zinc finger-like domains"/>
    <property type="match status" value="1"/>
</dbReference>
<dbReference type="SMART" id="SM00343">
    <property type="entry name" value="ZnF_C2HC"/>
    <property type="match status" value="1"/>
</dbReference>
<evidence type="ECO:0000256" key="1">
    <source>
        <dbReference type="PROSITE-ProRule" id="PRU00047"/>
    </source>
</evidence>
<evidence type="ECO:0000313" key="4">
    <source>
        <dbReference type="EMBL" id="UYV60813.1"/>
    </source>
</evidence>
<dbReference type="PANTHER" id="PTHR33223:SF6">
    <property type="entry name" value="CCHC-TYPE DOMAIN-CONTAINING PROTEIN"/>
    <property type="match status" value="1"/>
</dbReference>
<evidence type="ECO:0000259" key="3">
    <source>
        <dbReference type="PROSITE" id="PS50158"/>
    </source>
</evidence>
<evidence type="ECO:0000256" key="2">
    <source>
        <dbReference type="SAM" id="MobiDB-lite"/>
    </source>
</evidence>
<dbReference type="Proteomes" id="UP001235939">
    <property type="component" value="Chromosome 01"/>
</dbReference>
<keyword evidence="1" id="KW-0863">Zinc-finger</keyword>
<evidence type="ECO:0000313" key="5">
    <source>
        <dbReference type="Proteomes" id="UP001235939"/>
    </source>
</evidence>
<feature type="domain" description="CCHC-type" evidence="3">
    <location>
        <begin position="361"/>
        <end position="377"/>
    </location>
</feature>
<dbReference type="PROSITE" id="PS50158">
    <property type="entry name" value="ZF_CCHC"/>
    <property type="match status" value="1"/>
</dbReference>
<name>A0ABY6JWF1_9ARAC</name>
<dbReference type="EMBL" id="CP092863">
    <property type="protein sequence ID" value="UYV60813.1"/>
    <property type="molecule type" value="Genomic_DNA"/>
</dbReference>
<feature type="compositionally biased region" description="Low complexity" evidence="2">
    <location>
        <begin position="313"/>
        <end position="322"/>
    </location>
</feature>
<keyword evidence="1" id="KW-0479">Metal-binding</keyword>
<feature type="region of interest" description="Disordered" evidence="2">
    <location>
        <begin position="264"/>
        <end position="358"/>
    </location>
</feature>
<keyword evidence="5" id="KW-1185">Reference proteome</keyword>
<dbReference type="Gene3D" id="4.10.60.10">
    <property type="entry name" value="Zinc finger, CCHC-type"/>
    <property type="match status" value="1"/>
</dbReference>
<sequence>MTTVKCLLTSLDRISKAVETSLSPEKGKVVSFDKKWQGRGRFPERAPEISKWTSVISGFIPDDGFRGDSRGMKRERQPPFTKFIRDFELVYDLRALDDARKRILLDNHLRGAAREFAFQSQQIRLGYEELKESLERRFRKRVSTREMRSQFFSCRQGAGEKVRDFAAWVSDLAAGAESDGLKIGISEVAEVFIDGLCPSLWEKAHLYQSEPWETLVSKLQWLEQREEDYKEAQRSSTDRNGQRLGDMANKLAELERKMKVLETENSALRRQGGSVNLTNNEAGRWPIPPAGRRDYGGTNVEDNRREAPFRNWQGRQAQQPFRQQRHPPPPRQERRDLKRGKEENPGVNYKRHGDTVRSRPKCYKCGEPGHLIRDCQQTLQKTRLQTFPREKPGRSRVHPLVLNKGRSLSGKSLNFIIDSGSEANIVNIDSMEICTEGLNRPTYLKGISGKSLRSLGSEVLEIGATVNGKPIREVRTTFEYCHMGEIGFDGILGLPGFRALKLHLSYDGSIKSDYEQKEDPTKSAFLSSLQIMEMPPQPPRIPLDKIRTGDDVLRAFSHCFCKDIKDMGVAPPSQPPS</sequence>
<dbReference type="InterPro" id="IPR001878">
    <property type="entry name" value="Znf_CCHC"/>
</dbReference>
<dbReference type="InterPro" id="IPR036875">
    <property type="entry name" value="Znf_CCHC_sf"/>
</dbReference>
<reference evidence="4 5" key="1">
    <citation type="submission" date="2022-01" db="EMBL/GenBank/DDBJ databases">
        <title>A chromosomal length assembly of Cordylochernes scorpioides.</title>
        <authorList>
            <person name="Zeh D."/>
            <person name="Zeh J."/>
        </authorList>
    </citation>
    <scope>NUCLEOTIDE SEQUENCE [LARGE SCALE GENOMIC DNA]</scope>
    <source>
        <strain evidence="4">IN4F17</strain>
        <tissue evidence="4">Whole Body</tissue>
    </source>
</reference>
<gene>
    <name evidence="4" type="ORF">LAZ67_1002405</name>
</gene>
<dbReference type="InterPro" id="IPR005162">
    <property type="entry name" value="Retrotrans_gag_dom"/>
</dbReference>
<feature type="compositionally biased region" description="Basic and acidic residues" evidence="2">
    <location>
        <begin position="291"/>
        <end position="308"/>
    </location>
</feature>
<dbReference type="Pfam" id="PF00098">
    <property type="entry name" value="zf-CCHC"/>
    <property type="match status" value="1"/>
</dbReference>
<accession>A0ABY6JWF1</accession>
<dbReference type="Pfam" id="PF03732">
    <property type="entry name" value="Retrotrans_gag"/>
    <property type="match status" value="1"/>
</dbReference>
<dbReference type="PANTHER" id="PTHR33223">
    <property type="entry name" value="CCHC-TYPE DOMAIN-CONTAINING PROTEIN"/>
    <property type="match status" value="1"/>
</dbReference>